<dbReference type="InterPro" id="IPR001463">
    <property type="entry name" value="Na/Ala_symport"/>
</dbReference>
<dbReference type="EMBL" id="JBHRYF010000008">
    <property type="protein sequence ID" value="MFC3660073.1"/>
    <property type="molecule type" value="Genomic_DNA"/>
</dbReference>
<gene>
    <name evidence="9" type="ORF">ACFOM9_08350</name>
</gene>
<dbReference type="RefSeq" id="WP_386708870.1">
    <property type="nucleotide sequence ID" value="NZ_JBHRYF010000008.1"/>
</dbReference>
<feature type="transmembrane region" description="Helical" evidence="8">
    <location>
        <begin position="421"/>
        <end position="442"/>
    </location>
</feature>
<evidence type="ECO:0000256" key="3">
    <source>
        <dbReference type="ARBA" id="ARBA00022448"/>
    </source>
</evidence>
<comment type="similarity">
    <text evidence="2 8">Belongs to the alanine or glycine:cation symporter (AGCS) (TC 2.A.25) family.</text>
</comment>
<sequence>MTAIQTIEAMLQAAVGGINAVIWNYLLVGVLPLVGLYFSARLGLIQLRRFPQMLRVVFAGGHEGSAGISPFEALCTSLASRIGTGNLVGVAIALGAGGAGAIFWMWVVAFFGMATAYAESSLAQLYKVRDGAGQYRGGPAFYMARGLRAHWMGVLFSIFLLVAFGLVFSAVQANSISAAMAEAFAIDRRWSAIGLAVLAGTIIFGGLRSIARFAVLVVPLMAAVYLALALWVVFSNAAQVPAMLSLIVHSAFGLEPAAGGILGGLAAAMLNGVKRGLFSNEAGMGSAPNIAAAAMPVPHHPASQGLVQSFGVFVDTLLVCTATALMILLSGALGSGEQDGIRLTQAAMAQHFGAWGPTFIAVSLFFFALTSIVGNYAYAESAVIFLRGGRKGLLLMKAGAIAMVGWGAVTRVGLVWDTADAAMGLMALINLVAIMMLSGLVVKLTRDYDAQLRAGKVPRLDASAYPELGDRIDRTIWTERPTVPPA</sequence>
<evidence type="ECO:0000256" key="1">
    <source>
        <dbReference type="ARBA" id="ARBA00004651"/>
    </source>
</evidence>
<feature type="transmembrane region" description="Helical" evidence="8">
    <location>
        <begin position="190"/>
        <end position="207"/>
    </location>
</feature>
<dbReference type="PRINTS" id="PR00175">
    <property type="entry name" value="NAALASMPORT"/>
</dbReference>
<reference evidence="10" key="1">
    <citation type="journal article" date="2019" name="Int. J. Syst. Evol. Microbiol.">
        <title>The Global Catalogue of Microorganisms (GCM) 10K type strain sequencing project: providing services to taxonomists for standard genome sequencing and annotation.</title>
        <authorList>
            <consortium name="The Broad Institute Genomics Platform"/>
            <consortium name="The Broad Institute Genome Sequencing Center for Infectious Disease"/>
            <person name="Wu L."/>
            <person name="Ma J."/>
        </authorList>
    </citation>
    <scope>NUCLEOTIDE SEQUENCE [LARGE SCALE GENOMIC DNA]</scope>
    <source>
        <strain evidence="10">KCTC 42211</strain>
    </source>
</reference>
<evidence type="ECO:0000313" key="10">
    <source>
        <dbReference type="Proteomes" id="UP001595724"/>
    </source>
</evidence>
<feature type="transmembrane region" description="Helical" evidence="8">
    <location>
        <begin position="87"/>
        <end position="111"/>
    </location>
</feature>
<keyword evidence="7 8" id="KW-0472">Membrane</keyword>
<comment type="caution">
    <text evidence="9">The sequence shown here is derived from an EMBL/GenBank/DDBJ whole genome shotgun (WGS) entry which is preliminary data.</text>
</comment>
<keyword evidence="6 8" id="KW-1133">Transmembrane helix</keyword>
<keyword evidence="3 8" id="KW-0813">Transport</keyword>
<keyword evidence="5 8" id="KW-0812">Transmembrane</keyword>
<comment type="subcellular location">
    <subcellularLocation>
        <location evidence="8">Cell inner membrane</location>
        <topology evidence="8">Multi-pass membrane protein</topology>
    </subcellularLocation>
    <subcellularLocation>
        <location evidence="1">Cell membrane</location>
        <topology evidence="1">Multi-pass membrane protein</topology>
    </subcellularLocation>
</comment>
<evidence type="ECO:0000256" key="7">
    <source>
        <dbReference type="ARBA" id="ARBA00023136"/>
    </source>
</evidence>
<dbReference type="PANTHER" id="PTHR30330">
    <property type="entry name" value="AGSS FAMILY TRANSPORTER, SODIUM-ALANINE"/>
    <property type="match status" value="1"/>
</dbReference>
<dbReference type="PANTHER" id="PTHR30330:SF1">
    <property type="entry name" value="AMINO-ACID CARRIER PROTEIN ALST"/>
    <property type="match status" value="1"/>
</dbReference>
<evidence type="ECO:0000256" key="8">
    <source>
        <dbReference type="RuleBase" id="RU363064"/>
    </source>
</evidence>
<accession>A0ABV7UU34</accession>
<evidence type="ECO:0000313" key="9">
    <source>
        <dbReference type="EMBL" id="MFC3660073.1"/>
    </source>
</evidence>
<dbReference type="PROSITE" id="PS00873">
    <property type="entry name" value="NA_ALANINE_SYMP"/>
    <property type="match status" value="1"/>
</dbReference>
<feature type="transmembrane region" description="Helical" evidence="8">
    <location>
        <begin position="391"/>
        <end position="409"/>
    </location>
</feature>
<evidence type="ECO:0000256" key="5">
    <source>
        <dbReference type="ARBA" id="ARBA00022692"/>
    </source>
</evidence>
<name>A0ABV7UU34_9GAMM</name>
<organism evidence="9 10">
    <name type="scientific">Luteimonas notoginsengisoli</name>
    <dbReference type="NCBI Taxonomy" id="1578200"/>
    <lineage>
        <taxon>Bacteria</taxon>
        <taxon>Pseudomonadati</taxon>
        <taxon>Pseudomonadota</taxon>
        <taxon>Gammaproteobacteria</taxon>
        <taxon>Lysobacterales</taxon>
        <taxon>Lysobacteraceae</taxon>
        <taxon>Luteimonas</taxon>
    </lineage>
</organism>
<keyword evidence="10" id="KW-1185">Reference proteome</keyword>
<feature type="transmembrane region" description="Helical" evidence="8">
    <location>
        <begin position="149"/>
        <end position="169"/>
    </location>
</feature>
<keyword evidence="8" id="KW-0769">Symport</keyword>
<dbReference type="Proteomes" id="UP001595724">
    <property type="component" value="Unassembled WGS sequence"/>
</dbReference>
<feature type="transmembrane region" description="Helical" evidence="8">
    <location>
        <begin position="354"/>
        <end position="379"/>
    </location>
</feature>
<dbReference type="Pfam" id="PF01235">
    <property type="entry name" value="Na_Ala_symp"/>
    <property type="match status" value="1"/>
</dbReference>
<dbReference type="NCBIfam" id="TIGR00835">
    <property type="entry name" value="agcS"/>
    <property type="match status" value="1"/>
</dbReference>
<keyword evidence="4" id="KW-1003">Cell membrane</keyword>
<feature type="transmembrane region" description="Helical" evidence="8">
    <location>
        <begin position="213"/>
        <end position="234"/>
    </location>
</feature>
<protein>
    <submittedName>
        <fullName evidence="9">Alanine/glycine:cation symporter family protein</fullName>
    </submittedName>
</protein>
<evidence type="ECO:0000256" key="4">
    <source>
        <dbReference type="ARBA" id="ARBA00022475"/>
    </source>
</evidence>
<keyword evidence="8" id="KW-0997">Cell inner membrane</keyword>
<evidence type="ECO:0000256" key="2">
    <source>
        <dbReference type="ARBA" id="ARBA00009261"/>
    </source>
</evidence>
<evidence type="ECO:0000256" key="6">
    <source>
        <dbReference type="ARBA" id="ARBA00022989"/>
    </source>
</evidence>
<feature type="transmembrane region" description="Helical" evidence="8">
    <location>
        <begin position="20"/>
        <end position="40"/>
    </location>
</feature>
<feature type="transmembrane region" description="Helical" evidence="8">
    <location>
        <begin position="312"/>
        <end position="334"/>
    </location>
</feature>
<proteinExistence type="inferred from homology"/>